<dbReference type="Proteomes" id="UP000590964">
    <property type="component" value="Unassembled WGS sequence"/>
</dbReference>
<evidence type="ECO:0000256" key="1">
    <source>
        <dbReference type="ARBA" id="ARBA00007458"/>
    </source>
</evidence>
<dbReference type="AlphaFoldDB" id="A0A7J4JU54"/>
<dbReference type="EMBL" id="DUFW01000015">
    <property type="protein sequence ID" value="HIH21208.1"/>
    <property type="molecule type" value="Genomic_DNA"/>
</dbReference>
<evidence type="ECO:0000259" key="3">
    <source>
        <dbReference type="Pfam" id="PF04473"/>
    </source>
</evidence>
<accession>A0A7J4JU54</accession>
<gene>
    <name evidence="4" type="ORF">HA222_00910</name>
</gene>
<evidence type="ECO:0000313" key="5">
    <source>
        <dbReference type="Proteomes" id="UP000590964"/>
    </source>
</evidence>
<dbReference type="InterPro" id="IPR007562">
    <property type="entry name" value="Transglutaminase-like_domain"/>
</dbReference>
<proteinExistence type="inferred from homology"/>
<name>A0A7J4JU54_9ARCH</name>
<feature type="coiled-coil region" evidence="2">
    <location>
        <begin position="20"/>
        <end position="102"/>
    </location>
</feature>
<comment type="similarity">
    <text evidence="1">Belongs to the UPF0252 family.</text>
</comment>
<evidence type="ECO:0000256" key="2">
    <source>
        <dbReference type="SAM" id="Coils"/>
    </source>
</evidence>
<evidence type="ECO:0000313" key="4">
    <source>
        <dbReference type="EMBL" id="HIH21208.1"/>
    </source>
</evidence>
<protein>
    <recommendedName>
        <fullName evidence="3">Transglutaminase-like domain-containing protein</fullName>
    </recommendedName>
</protein>
<feature type="domain" description="Transglutaminase-like" evidence="3">
    <location>
        <begin position="173"/>
        <end position="265"/>
    </location>
</feature>
<comment type="caution">
    <text evidence="4">The sequence shown here is derived from an EMBL/GenBank/DDBJ whole genome shotgun (WGS) entry which is preliminary data.</text>
</comment>
<dbReference type="Gene3D" id="3.10.620.30">
    <property type="match status" value="1"/>
</dbReference>
<organism evidence="4 5">
    <name type="scientific">Candidatus Iainarchaeum sp</name>
    <dbReference type="NCBI Taxonomy" id="3101447"/>
    <lineage>
        <taxon>Archaea</taxon>
        <taxon>Candidatus Iainarchaeota</taxon>
        <taxon>Candidatus Iainarchaeia</taxon>
        <taxon>Candidatus Iainarchaeales</taxon>
        <taxon>Candidatus Iainarchaeaceae</taxon>
        <taxon>Candidatus Iainarchaeum</taxon>
    </lineage>
</organism>
<keyword evidence="2" id="KW-0175">Coiled coil</keyword>
<dbReference type="Pfam" id="PF04473">
    <property type="entry name" value="DUF553"/>
    <property type="match status" value="1"/>
</dbReference>
<reference evidence="5" key="1">
    <citation type="journal article" date="2020" name="bioRxiv">
        <title>A rank-normalized archaeal taxonomy based on genome phylogeny resolves widespread incomplete and uneven classifications.</title>
        <authorList>
            <person name="Rinke C."/>
            <person name="Chuvochina M."/>
            <person name="Mussig A.J."/>
            <person name="Chaumeil P.-A."/>
            <person name="Waite D.W."/>
            <person name="Whitman W.B."/>
            <person name="Parks D.H."/>
            <person name="Hugenholtz P."/>
        </authorList>
    </citation>
    <scope>NUCLEOTIDE SEQUENCE [LARGE SCALE GENOMIC DNA]</scope>
</reference>
<sequence>MLEFKKNTPLCIWWFVFKARESMTEQEQKLLRQIQELKEKQKSQESAGARGEIEKLECELSALQGKDITALEAENITLRKKATSLEKELQELRKRYSELRKIFGSLEPGVEKKPAAEKESTLARIIIKKYASVINEKETKTVGEIKALVNKDDLTVQAIVNDLKPEGYSFEKQYLETAEKTLQYITEEIEYVRADFGINFWLEPKEILEAGVSDDEDLAVLLCACLYALGDEKAQVVITELDNLTTHALVIAEIKGKFYILDPSQKTAFSKYSGEQAKCLEEFEFKSAKIKRFLYKFNASNYEQFV</sequence>